<keyword evidence="2" id="KW-0472">Membrane</keyword>
<evidence type="ECO:0000256" key="2">
    <source>
        <dbReference type="SAM" id="Phobius"/>
    </source>
</evidence>
<dbReference type="Proteomes" id="UP001229421">
    <property type="component" value="Unassembled WGS sequence"/>
</dbReference>
<gene>
    <name evidence="3" type="ORF">QVD17_02076</name>
</gene>
<accession>A0AAD8L7J8</accession>
<feature type="transmembrane region" description="Helical" evidence="2">
    <location>
        <begin position="20"/>
        <end position="37"/>
    </location>
</feature>
<reference evidence="3" key="1">
    <citation type="journal article" date="2023" name="bioRxiv">
        <title>Improved chromosome-level genome assembly for marigold (Tagetes erecta).</title>
        <authorList>
            <person name="Jiang F."/>
            <person name="Yuan L."/>
            <person name="Wang S."/>
            <person name="Wang H."/>
            <person name="Xu D."/>
            <person name="Wang A."/>
            <person name="Fan W."/>
        </authorList>
    </citation>
    <scope>NUCLEOTIDE SEQUENCE</scope>
    <source>
        <strain evidence="3">WSJ</strain>
        <tissue evidence="3">Leaf</tissue>
    </source>
</reference>
<evidence type="ECO:0000313" key="4">
    <source>
        <dbReference type="Proteomes" id="UP001229421"/>
    </source>
</evidence>
<dbReference type="AlphaFoldDB" id="A0AAD8L7J8"/>
<keyword evidence="2" id="KW-1133">Transmembrane helix</keyword>
<feature type="compositionally biased region" description="Low complexity" evidence="1">
    <location>
        <begin position="403"/>
        <end position="418"/>
    </location>
</feature>
<feature type="region of interest" description="Disordered" evidence="1">
    <location>
        <begin position="403"/>
        <end position="424"/>
    </location>
</feature>
<evidence type="ECO:0000256" key="1">
    <source>
        <dbReference type="SAM" id="MobiDB-lite"/>
    </source>
</evidence>
<comment type="caution">
    <text evidence="3">The sequence shown here is derived from an EMBL/GenBank/DDBJ whole genome shotgun (WGS) entry which is preliminary data.</text>
</comment>
<dbReference type="EMBL" id="JAUHHV010000001">
    <property type="protein sequence ID" value="KAK1436297.1"/>
    <property type="molecule type" value="Genomic_DNA"/>
</dbReference>
<protein>
    <submittedName>
        <fullName evidence="3">Uncharacterized protein</fullName>
    </submittedName>
</protein>
<keyword evidence="4" id="KW-1185">Reference proteome</keyword>
<sequence length="424" mass="48833">MMAYTSSPQFVIGRSAPCSASGAFCLLNLLILTESIVRTRLMPWSFRFCSGDSDYKWSTTLVLMCQTAAVVVGTISPAFRWFMTINFRCPTKAQLACGQEFVVERYWIKRMLFWQMQPLDLRICNRRARKVIHRAKYHLFSFLIRMQKGLVFACKMIRYVSIFFVSKFLTLRRFLKGNNEVHSDDSENVNMNLSRYVIYLEGEEGLVNLMTENNCDATSHWIRIGEKQQPRNLINFLERSHSESSFNGVYDFDSDKVPSLCSGEPPNCWALPIVTLTSIAIAIPKIDKQLINQLVCSVDEGLKYVKEIDNCMEKVKELKHVIKTAEIVWARVELCNQWLDVDLSKIVCDEEHVTGTDVIKSLAEISKQKFMEFESKDMMYLNECLKEVPSRWPVRKMDPLCSMSSSTDDETMMSSPSDLCISLE</sequence>
<proteinExistence type="predicted"/>
<name>A0AAD8L7J8_TARER</name>
<dbReference type="PANTHER" id="PTHR35307:SF3">
    <property type="entry name" value="DUF4220 DOMAIN-CONTAINING PROTEIN"/>
    <property type="match status" value="1"/>
</dbReference>
<feature type="transmembrane region" description="Helical" evidence="2">
    <location>
        <begin position="58"/>
        <end position="83"/>
    </location>
</feature>
<dbReference type="PANTHER" id="PTHR35307">
    <property type="entry name" value="PROTEIN, PUTATIVE-RELATED"/>
    <property type="match status" value="1"/>
</dbReference>
<organism evidence="3 4">
    <name type="scientific">Tagetes erecta</name>
    <name type="common">African marigold</name>
    <dbReference type="NCBI Taxonomy" id="13708"/>
    <lineage>
        <taxon>Eukaryota</taxon>
        <taxon>Viridiplantae</taxon>
        <taxon>Streptophyta</taxon>
        <taxon>Embryophyta</taxon>
        <taxon>Tracheophyta</taxon>
        <taxon>Spermatophyta</taxon>
        <taxon>Magnoliopsida</taxon>
        <taxon>eudicotyledons</taxon>
        <taxon>Gunneridae</taxon>
        <taxon>Pentapetalae</taxon>
        <taxon>asterids</taxon>
        <taxon>campanulids</taxon>
        <taxon>Asterales</taxon>
        <taxon>Asteraceae</taxon>
        <taxon>Asteroideae</taxon>
        <taxon>Heliantheae alliance</taxon>
        <taxon>Tageteae</taxon>
        <taxon>Tagetes</taxon>
    </lineage>
</organism>
<evidence type="ECO:0000313" key="3">
    <source>
        <dbReference type="EMBL" id="KAK1436297.1"/>
    </source>
</evidence>
<keyword evidence="2" id="KW-0812">Transmembrane</keyword>